<feature type="transmembrane region" description="Helical" evidence="3">
    <location>
        <begin position="445"/>
        <end position="465"/>
    </location>
</feature>
<proteinExistence type="predicted"/>
<dbReference type="RefSeq" id="WP_377769279.1">
    <property type="nucleotide sequence ID" value="NZ_JBHUHO010000003.1"/>
</dbReference>
<dbReference type="PANTHER" id="PTHR38434:SF1">
    <property type="entry name" value="BLL2549 PROTEIN"/>
    <property type="match status" value="1"/>
</dbReference>
<keyword evidence="3" id="KW-1133">Transmembrane helix</keyword>
<protein>
    <submittedName>
        <fullName evidence="4">DUF2339 domain-containing protein</fullName>
    </submittedName>
</protein>
<feature type="compositionally biased region" description="Polar residues" evidence="2">
    <location>
        <begin position="36"/>
        <end position="50"/>
    </location>
</feature>
<feature type="compositionally biased region" description="Low complexity" evidence="2">
    <location>
        <begin position="51"/>
        <end position="69"/>
    </location>
</feature>
<feature type="transmembrane region" description="Helical" evidence="3">
    <location>
        <begin position="578"/>
        <end position="596"/>
    </location>
</feature>
<organism evidence="4 5">
    <name type="scientific">Paenibacillus yanchengensis</name>
    <dbReference type="NCBI Taxonomy" id="2035833"/>
    <lineage>
        <taxon>Bacteria</taxon>
        <taxon>Bacillati</taxon>
        <taxon>Bacillota</taxon>
        <taxon>Bacilli</taxon>
        <taxon>Bacillales</taxon>
        <taxon>Paenibacillaceae</taxon>
        <taxon>Paenibacillus</taxon>
    </lineage>
</organism>
<dbReference type="InterPro" id="IPR019286">
    <property type="entry name" value="DUF2339_TM"/>
</dbReference>
<feature type="transmembrane region" description="Helical" evidence="3">
    <location>
        <begin position="253"/>
        <end position="272"/>
    </location>
</feature>
<feature type="transmembrane region" description="Helical" evidence="3">
    <location>
        <begin position="181"/>
        <end position="201"/>
    </location>
</feature>
<dbReference type="PANTHER" id="PTHR38434">
    <property type="entry name" value="BLL2549 PROTEIN"/>
    <property type="match status" value="1"/>
</dbReference>
<feature type="transmembrane region" description="Helical" evidence="3">
    <location>
        <begin position="394"/>
        <end position="413"/>
    </location>
</feature>
<feature type="transmembrane region" description="Helical" evidence="3">
    <location>
        <begin position="551"/>
        <end position="571"/>
    </location>
</feature>
<sequence length="633" mass="70932">MEQDNWQDRVSQLEKRILSLEREVTELREKQIDYKSASSVATTDLSTSGVLEQQSEQLKQPQSSQSQQLPHRKPPPLVSDTPYSSAQKYELPIFESAKKTETMKSNLEENKSLEHLLARVWLPRVFIIVLLLGVLWGFLAIVANGYLSEEVRCILGILLGIGMYFSGVHQIKKQRSGIGKVLLGGSHGVLLLSVSAAHLLYGFISSPIAISLYLIVLGLILFSSIKWRSQTLVVIAILSGYLMPFLVEQVTFNGFIIIFYSLLFSILMLLVSAHFQYKVAYWFAFGMLYFSLMMTLLFDNTSNHTIVFVTVIAQHIVLLIQYIIRKQLDSNYQLLQFLSFIKLVGWTYVLYYGHAHDVYAYVLLAGLIIYSGVILYFTKFVAIANVEDKVQQRNWIDISVVIVTLAAVLLGFRWGGVEYANLILFVEGVLALVIGIRLKYGLQKFLGIVITLLSGLAIVGDPPLMVFSRETLGWLFILLATPVIYIVWKQAIASKYAALSDTEQLATSSHFQESNRLVSFLIWFEALFGLVFLTVIVSLLSERLNQDTQHFIVSGAWLIYGLGSIAIGMIFKQAKARLAGMFFLFVVLMKVIIVDLPDLSLAIRAIMFIVLGAVGIIVSRLLYAGNDGGAKSE</sequence>
<feature type="transmembrane region" description="Helical" evidence="3">
    <location>
        <begin position="279"/>
        <end position="298"/>
    </location>
</feature>
<comment type="caution">
    <text evidence="4">The sequence shown here is derived from an EMBL/GenBank/DDBJ whole genome shotgun (WGS) entry which is preliminary data.</text>
</comment>
<dbReference type="EMBL" id="JBHUHO010000003">
    <property type="protein sequence ID" value="MFD2114306.1"/>
    <property type="molecule type" value="Genomic_DNA"/>
</dbReference>
<feature type="transmembrane region" description="Helical" evidence="3">
    <location>
        <begin position="125"/>
        <end position="147"/>
    </location>
</feature>
<name>A0ABW4YF36_9BACL</name>
<evidence type="ECO:0000313" key="5">
    <source>
        <dbReference type="Proteomes" id="UP001597362"/>
    </source>
</evidence>
<feature type="transmembrane region" description="Helical" evidence="3">
    <location>
        <begin position="419"/>
        <end position="438"/>
    </location>
</feature>
<feature type="coiled-coil region" evidence="1">
    <location>
        <begin position="3"/>
        <end position="30"/>
    </location>
</feature>
<feature type="transmembrane region" description="Helical" evidence="3">
    <location>
        <begin position="334"/>
        <end position="352"/>
    </location>
</feature>
<evidence type="ECO:0000256" key="1">
    <source>
        <dbReference type="SAM" id="Coils"/>
    </source>
</evidence>
<evidence type="ECO:0000256" key="3">
    <source>
        <dbReference type="SAM" id="Phobius"/>
    </source>
</evidence>
<feature type="transmembrane region" description="Helical" evidence="3">
    <location>
        <begin position="602"/>
        <end position="623"/>
    </location>
</feature>
<keyword evidence="3" id="KW-0472">Membrane</keyword>
<evidence type="ECO:0000256" key="2">
    <source>
        <dbReference type="SAM" id="MobiDB-lite"/>
    </source>
</evidence>
<dbReference type="Proteomes" id="UP001597362">
    <property type="component" value="Unassembled WGS sequence"/>
</dbReference>
<feature type="transmembrane region" description="Helical" evidence="3">
    <location>
        <begin position="517"/>
        <end position="539"/>
    </location>
</feature>
<reference evidence="5" key="1">
    <citation type="journal article" date="2019" name="Int. J. Syst. Evol. Microbiol.">
        <title>The Global Catalogue of Microorganisms (GCM) 10K type strain sequencing project: providing services to taxonomists for standard genome sequencing and annotation.</title>
        <authorList>
            <consortium name="The Broad Institute Genomics Platform"/>
            <consortium name="The Broad Institute Genome Sequencing Center for Infectious Disease"/>
            <person name="Wu L."/>
            <person name="Ma J."/>
        </authorList>
    </citation>
    <scope>NUCLEOTIDE SEQUENCE [LARGE SCALE GENOMIC DNA]</scope>
    <source>
        <strain evidence="5">GH52</strain>
    </source>
</reference>
<keyword evidence="3" id="KW-0812">Transmembrane</keyword>
<feature type="transmembrane region" description="Helical" evidence="3">
    <location>
        <begin position="304"/>
        <end position="322"/>
    </location>
</feature>
<feature type="region of interest" description="Disordered" evidence="2">
    <location>
        <begin position="35"/>
        <end position="83"/>
    </location>
</feature>
<keyword evidence="1" id="KW-0175">Coiled coil</keyword>
<feature type="transmembrane region" description="Helical" evidence="3">
    <location>
        <begin position="471"/>
        <end position="488"/>
    </location>
</feature>
<accession>A0ABW4YF36</accession>
<keyword evidence="5" id="KW-1185">Reference proteome</keyword>
<dbReference type="Pfam" id="PF10101">
    <property type="entry name" value="DUF2339"/>
    <property type="match status" value="1"/>
</dbReference>
<evidence type="ECO:0000313" key="4">
    <source>
        <dbReference type="EMBL" id="MFD2114306.1"/>
    </source>
</evidence>
<feature type="transmembrane region" description="Helical" evidence="3">
    <location>
        <begin position="153"/>
        <end position="169"/>
    </location>
</feature>
<gene>
    <name evidence="4" type="ORF">ACFSJH_00880</name>
</gene>
<feature type="transmembrane region" description="Helical" evidence="3">
    <location>
        <begin position="207"/>
        <end position="224"/>
    </location>
</feature>
<feature type="transmembrane region" description="Helical" evidence="3">
    <location>
        <begin position="358"/>
        <end position="382"/>
    </location>
</feature>
<feature type="transmembrane region" description="Helical" evidence="3">
    <location>
        <begin position="231"/>
        <end position="247"/>
    </location>
</feature>